<dbReference type="Pfam" id="PF00580">
    <property type="entry name" value="UvrD-helicase"/>
    <property type="match status" value="2"/>
</dbReference>
<dbReference type="InterPro" id="IPR027417">
    <property type="entry name" value="P-loop_NTPase"/>
</dbReference>
<evidence type="ECO:0000256" key="8">
    <source>
        <dbReference type="ARBA" id="ARBA00034923"/>
    </source>
</evidence>
<keyword evidence="2 10" id="KW-0378">Hydrolase</keyword>
<dbReference type="PROSITE" id="PS51198">
    <property type="entry name" value="UVRD_HELICASE_ATP_BIND"/>
    <property type="match status" value="1"/>
</dbReference>
<dbReference type="PROSITE" id="PS51217">
    <property type="entry name" value="UVRD_HELICASE_CTER"/>
    <property type="match status" value="1"/>
</dbReference>
<dbReference type="CDD" id="cd17932">
    <property type="entry name" value="DEXQc_UvrD"/>
    <property type="match status" value="1"/>
</dbReference>
<dbReference type="EMBL" id="FQZR01000012">
    <property type="protein sequence ID" value="SHJ73824.1"/>
    <property type="molecule type" value="Genomic_DNA"/>
</dbReference>
<keyword evidence="4 10" id="KW-0067">ATP-binding</keyword>
<proteinExistence type="predicted"/>
<dbReference type="GO" id="GO:0003677">
    <property type="term" value="F:DNA binding"/>
    <property type="evidence" value="ECO:0007669"/>
    <property type="project" value="InterPro"/>
</dbReference>
<evidence type="ECO:0000256" key="1">
    <source>
        <dbReference type="ARBA" id="ARBA00022741"/>
    </source>
</evidence>
<dbReference type="RefSeq" id="WP_019999227.1">
    <property type="nucleotide sequence ID" value="NZ_CP192219.1"/>
</dbReference>
<evidence type="ECO:0000313" key="14">
    <source>
        <dbReference type="Proteomes" id="UP000184001"/>
    </source>
</evidence>
<dbReference type="GO" id="GO:0043138">
    <property type="term" value="F:3'-5' DNA helicase activity"/>
    <property type="evidence" value="ECO:0007669"/>
    <property type="project" value="UniProtKB-EC"/>
</dbReference>
<gene>
    <name evidence="13" type="ORF">SAMN05660830_03119</name>
</gene>
<evidence type="ECO:0000256" key="7">
    <source>
        <dbReference type="ARBA" id="ARBA00034808"/>
    </source>
</evidence>
<dbReference type="InterPro" id="IPR014016">
    <property type="entry name" value="UvrD-like_ATP-bd"/>
</dbReference>
<evidence type="ECO:0000256" key="9">
    <source>
        <dbReference type="ARBA" id="ARBA00048988"/>
    </source>
</evidence>
<keyword evidence="3 10" id="KW-0347">Helicase</keyword>
<feature type="domain" description="UvrD-like helicase ATP-binding" evidence="11">
    <location>
        <begin position="13"/>
        <end position="233"/>
    </location>
</feature>
<feature type="binding site" evidence="10">
    <location>
        <begin position="34"/>
        <end position="41"/>
    </location>
    <ligand>
        <name>ATP</name>
        <dbReference type="ChEBI" id="CHEBI:30616"/>
    </ligand>
</feature>
<organism evidence="13 14">
    <name type="scientific">Halodesulfovibrio aestuarii</name>
    <dbReference type="NCBI Taxonomy" id="126333"/>
    <lineage>
        <taxon>Bacteria</taxon>
        <taxon>Pseudomonadati</taxon>
        <taxon>Thermodesulfobacteriota</taxon>
        <taxon>Desulfovibrionia</taxon>
        <taxon>Desulfovibrionales</taxon>
        <taxon>Desulfovibrionaceae</taxon>
        <taxon>Halodesulfovibrio</taxon>
    </lineage>
</organism>
<evidence type="ECO:0000313" key="13">
    <source>
        <dbReference type="EMBL" id="SHJ73824.1"/>
    </source>
</evidence>
<evidence type="ECO:0000256" key="5">
    <source>
        <dbReference type="ARBA" id="ARBA00023235"/>
    </source>
</evidence>
<feature type="domain" description="UvrD-like helicase C-terminal" evidence="12">
    <location>
        <begin position="234"/>
        <end position="477"/>
    </location>
</feature>
<comment type="caution">
    <text evidence="13">The sequence shown here is derived from an EMBL/GenBank/DDBJ whole genome shotgun (WGS) entry which is preliminary data.</text>
</comment>
<dbReference type="InterPro" id="IPR014017">
    <property type="entry name" value="DNA_helicase_UvrD-like_C"/>
</dbReference>
<evidence type="ECO:0000256" key="3">
    <source>
        <dbReference type="ARBA" id="ARBA00022806"/>
    </source>
</evidence>
<reference evidence="13 14" key="1">
    <citation type="submission" date="2016-11" db="EMBL/GenBank/DDBJ databases">
        <authorList>
            <person name="Varghese N."/>
            <person name="Submissions S."/>
        </authorList>
    </citation>
    <scope>NUCLEOTIDE SEQUENCE [LARGE SCALE GENOMIC DNA]</scope>
    <source>
        <strain evidence="13 14">DSM 17919</strain>
    </source>
</reference>
<dbReference type="PANTHER" id="PTHR11070:SF2">
    <property type="entry name" value="ATP-DEPENDENT DNA HELICASE SRS2"/>
    <property type="match status" value="1"/>
</dbReference>
<dbReference type="GO" id="GO:0005524">
    <property type="term" value="F:ATP binding"/>
    <property type="evidence" value="ECO:0007669"/>
    <property type="project" value="UniProtKB-UniRule"/>
</dbReference>
<dbReference type="SUPFAM" id="SSF52540">
    <property type="entry name" value="P-loop containing nucleoside triphosphate hydrolases"/>
    <property type="match status" value="1"/>
</dbReference>
<dbReference type="GO" id="GO:0016787">
    <property type="term" value="F:hydrolase activity"/>
    <property type="evidence" value="ECO:0007669"/>
    <property type="project" value="UniProtKB-UniRule"/>
</dbReference>
<accession>A0A8G2CC78</accession>
<evidence type="ECO:0000256" key="2">
    <source>
        <dbReference type="ARBA" id="ARBA00022801"/>
    </source>
</evidence>
<comment type="catalytic activity">
    <reaction evidence="6">
        <text>Couples ATP hydrolysis with the unwinding of duplex DNA by translocating in the 3'-5' direction.</text>
        <dbReference type="EC" id="5.6.2.4"/>
    </reaction>
</comment>
<keyword evidence="1 10" id="KW-0547">Nucleotide-binding</keyword>
<evidence type="ECO:0000256" key="4">
    <source>
        <dbReference type="ARBA" id="ARBA00022840"/>
    </source>
</evidence>
<dbReference type="GO" id="GO:0000725">
    <property type="term" value="P:recombinational repair"/>
    <property type="evidence" value="ECO:0007669"/>
    <property type="project" value="TreeGrafter"/>
</dbReference>
<dbReference type="AlphaFoldDB" id="A0A8G2CC78"/>
<dbReference type="EC" id="5.6.2.4" evidence="7"/>
<comment type="catalytic activity">
    <reaction evidence="9">
        <text>ATP + H2O = ADP + phosphate + H(+)</text>
        <dbReference type="Rhea" id="RHEA:13065"/>
        <dbReference type="ChEBI" id="CHEBI:15377"/>
        <dbReference type="ChEBI" id="CHEBI:15378"/>
        <dbReference type="ChEBI" id="CHEBI:30616"/>
        <dbReference type="ChEBI" id="CHEBI:43474"/>
        <dbReference type="ChEBI" id="CHEBI:456216"/>
        <dbReference type="EC" id="5.6.2.4"/>
    </reaction>
</comment>
<evidence type="ECO:0000256" key="10">
    <source>
        <dbReference type="PROSITE-ProRule" id="PRU00560"/>
    </source>
</evidence>
<sequence length="557" mass="64169">MIDVAGWKPSGVEQMEPAALSAATSIEGSLLLTAGPGAGKTEVLAQRAGFLLQTGLTRYPKRILAISFKVDATRNIKDRVIARCGYEKSTRFDSFTFHGFALMLIQKFRPVLTGREALDVDFTVGDVRVDRKQITFSDFLPLAISILQQCEYAGRALRATYSDVFLDEFQDCTDRQYELLQLAFKGSSSRVVAVGDYKQRIMGWANALEGVFEQYREDFEANVSRLYMNFRSKKRLRRMQNEIVQVLEPEAVLKMVAEDQEEGTVEIWHFDNCAEEAIQVRKQIQTWIEEGLPVSEIAIIVRSDLKYYLQKVMSELSQHEIPFRDEHENQDLIHQPIFTLIIDYLLILFGDREPEAWSNFWETIKIITLDVDSESFAQEIRDHLNGQCKKVKNSREEFLDFESKWTLVRELLNKLKHQRLALLSYEYQKLPRLQELVKQAKDLIEVDDEMDDSFVMALHAVGDINAVRLLTMHKAKGLEFEAVILQAVEANTFWGDDVDENLCTFFVGASRAKSHLVLTHCSQRERPEGFPVRRPWTQRRTPQNEYLGYARAVIPED</sequence>
<keyword evidence="5" id="KW-0413">Isomerase</keyword>
<dbReference type="Gene3D" id="3.40.50.300">
    <property type="entry name" value="P-loop containing nucleotide triphosphate hydrolases"/>
    <property type="match status" value="2"/>
</dbReference>
<dbReference type="Proteomes" id="UP000184001">
    <property type="component" value="Unassembled WGS sequence"/>
</dbReference>
<dbReference type="PANTHER" id="PTHR11070">
    <property type="entry name" value="UVRD / RECB / PCRA DNA HELICASE FAMILY MEMBER"/>
    <property type="match status" value="1"/>
</dbReference>
<evidence type="ECO:0000259" key="11">
    <source>
        <dbReference type="PROSITE" id="PS51198"/>
    </source>
</evidence>
<name>A0A8G2CC78_9BACT</name>
<protein>
    <recommendedName>
        <fullName evidence="7">DNA 3'-5' helicase</fullName>
        <ecNumber evidence="7">5.6.2.4</ecNumber>
    </recommendedName>
    <alternativeName>
        <fullName evidence="8">DNA 3'-5' helicase II</fullName>
    </alternativeName>
</protein>
<dbReference type="InterPro" id="IPR000212">
    <property type="entry name" value="DNA_helicase_UvrD/REP"/>
</dbReference>
<dbReference type="Gene3D" id="1.10.486.10">
    <property type="entry name" value="PCRA, domain 4"/>
    <property type="match status" value="1"/>
</dbReference>
<dbReference type="Pfam" id="PF13361">
    <property type="entry name" value="UvrD_C"/>
    <property type="match status" value="2"/>
</dbReference>
<evidence type="ECO:0000256" key="6">
    <source>
        <dbReference type="ARBA" id="ARBA00034617"/>
    </source>
</evidence>
<evidence type="ECO:0000259" key="12">
    <source>
        <dbReference type="PROSITE" id="PS51217"/>
    </source>
</evidence>